<dbReference type="Gene3D" id="3.40.50.720">
    <property type="entry name" value="NAD(P)-binding Rossmann-like Domain"/>
    <property type="match status" value="1"/>
</dbReference>
<name>A0A382BAR8_9ZZZZ</name>
<dbReference type="Pfam" id="PF00106">
    <property type="entry name" value="adh_short"/>
    <property type="match status" value="1"/>
</dbReference>
<organism evidence="1">
    <name type="scientific">marine metagenome</name>
    <dbReference type="NCBI Taxonomy" id="408172"/>
    <lineage>
        <taxon>unclassified sequences</taxon>
        <taxon>metagenomes</taxon>
        <taxon>ecological metagenomes</taxon>
    </lineage>
</organism>
<dbReference type="InterPro" id="IPR002347">
    <property type="entry name" value="SDR_fam"/>
</dbReference>
<accession>A0A382BAR8</accession>
<proteinExistence type="predicted"/>
<dbReference type="InterPro" id="IPR036291">
    <property type="entry name" value="NAD(P)-bd_dom_sf"/>
</dbReference>
<evidence type="ECO:0000313" key="1">
    <source>
        <dbReference type="EMBL" id="SVB10886.1"/>
    </source>
</evidence>
<dbReference type="PANTHER" id="PTHR45024:SF3">
    <property type="entry name" value="BLL2957 PROTEIN"/>
    <property type="match status" value="1"/>
</dbReference>
<dbReference type="InterPro" id="IPR051687">
    <property type="entry name" value="Peroxisomal_Beta-Oxidation"/>
</dbReference>
<reference evidence="1" key="1">
    <citation type="submission" date="2018-05" db="EMBL/GenBank/DDBJ databases">
        <authorList>
            <person name="Lanie J.A."/>
            <person name="Ng W.-L."/>
            <person name="Kazmierczak K.M."/>
            <person name="Andrzejewski T.M."/>
            <person name="Davidsen T.M."/>
            <person name="Wayne K.J."/>
            <person name="Tettelin H."/>
            <person name="Glass J.I."/>
            <person name="Rusch D."/>
            <person name="Podicherti R."/>
            <person name="Tsui H.-C.T."/>
            <person name="Winkler M.E."/>
        </authorList>
    </citation>
    <scope>NUCLEOTIDE SEQUENCE</scope>
</reference>
<protein>
    <recommendedName>
        <fullName evidence="2">Short-chain dehydrogenase/reductase SDR</fullName>
    </recommendedName>
</protein>
<dbReference type="AlphaFoldDB" id="A0A382BAR8"/>
<dbReference type="EMBL" id="UINC01028961">
    <property type="protein sequence ID" value="SVB10886.1"/>
    <property type="molecule type" value="Genomic_DNA"/>
</dbReference>
<dbReference type="SUPFAM" id="SSF51735">
    <property type="entry name" value="NAD(P)-binding Rossmann-fold domains"/>
    <property type="match status" value="1"/>
</dbReference>
<gene>
    <name evidence="1" type="ORF">METZ01_LOCUS163740</name>
</gene>
<dbReference type="PRINTS" id="PR00081">
    <property type="entry name" value="GDHRDH"/>
</dbReference>
<sequence>MLDGQVIVVTGAGRGIGRAIAMKLAAAGAKVVVNDLGVSADGEGSDTNPAAGVVKEISDLGGVAIANHGSVAEWDSAHEIIQAAIDNFGRVDGLVNNAGIVRDSIFHKMEEEAFDIVLKVHLKGSFNMSRACAPHFRE</sequence>
<dbReference type="PANTHER" id="PTHR45024">
    <property type="entry name" value="DEHYDROGENASES, SHORT CHAIN"/>
    <property type="match status" value="1"/>
</dbReference>
<evidence type="ECO:0008006" key="2">
    <source>
        <dbReference type="Google" id="ProtNLM"/>
    </source>
</evidence>
<feature type="non-terminal residue" evidence="1">
    <location>
        <position position="138"/>
    </location>
</feature>